<protein>
    <recommendedName>
        <fullName evidence="3">DUF2141 domain-containing protein</fullName>
    </recommendedName>
</protein>
<organism evidence="1 2">
    <name type="scientific">Flectobacillus rivi</name>
    <dbReference type="NCBI Taxonomy" id="2984209"/>
    <lineage>
        <taxon>Bacteria</taxon>
        <taxon>Pseudomonadati</taxon>
        <taxon>Bacteroidota</taxon>
        <taxon>Cytophagia</taxon>
        <taxon>Cytophagales</taxon>
        <taxon>Flectobacillaceae</taxon>
        <taxon>Flectobacillus</taxon>
    </lineage>
</organism>
<dbReference type="RefSeq" id="WP_283381800.1">
    <property type="nucleotide sequence ID" value="NZ_JASHIE010000006.1"/>
</dbReference>
<reference evidence="1 2" key="1">
    <citation type="submission" date="2023-05" db="EMBL/GenBank/DDBJ databases">
        <title>Novel species of genus Flectobacillus isolated from stream in China.</title>
        <authorList>
            <person name="Lu H."/>
        </authorList>
    </citation>
    <scope>NUCLEOTIDE SEQUENCE [LARGE SCALE GENOMIC DNA]</scope>
    <source>
        <strain evidence="1 2">LFS242W</strain>
    </source>
</reference>
<proteinExistence type="predicted"/>
<evidence type="ECO:0008006" key="3">
    <source>
        <dbReference type="Google" id="ProtNLM"/>
    </source>
</evidence>
<accession>A0ABT6Z324</accession>
<name>A0ABT6Z324_9BACT</name>
<sequence>MEISLNKTSSVKGETVTMTLKHADIDHYEQVQVEIFDTKEPNPTSKLGFGTSPKQVADGYYEVVFNTNDLALGIYEIRHILLHTGKHKLDDKLFFNAGSDFNRTFFEVISANDKVKTSSEIKNEVINFEIENQIKFTEGIDISKTFKNSFTVFILVKRLLIGARYRFDKFEIIPLNRGLDTLDELCFTNSFLKDFTSFNLDFPYNETMALHSQSGNPVSVVYFPNIIADNPDDAKAFALTKTTFLLQAFSLTRGATGDVFDIVCIDLKSGNGTRYFFQKGYVGNLLTGNFSGENPQNLIKSIETLETDLFKRFGSLNIFVES</sequence>
<keyword evidence="2" id="KW-1185">Reference proteome</keyword>
<dbReference type="EMBL" id="JASHIE010000006">
    <property type="protein sequence ID" value="MDI9875049.1"/>
    <property type="molecule type" value="Genomic_DNA"/>
</dbReference>
<gene>
    <name evidence="1" type="ORF">QM481_10975</name>
</gene>
<evidence type="ECO:0000313" key="1">
    <source>
        <dbReference type="EMBL" id="MDI9875049.1"/>
    </source>
</evidence>
<dbReference type="Proteomes" id="UP001225761">
    <property type="component" value="Unassembled WGS sequence"/>
</dbReference>
<comment type="caution">
    <text evidence="1">The sequence shown here is derived from an EMBL/GenBank/DDBJ whole genome shotgun (WGS) entry which is preliminary data.</text>
</comment>
<evidence type="ECO:0000313" key="2">
    <source>
        <dbReference type="Proteomes" id="UP001225761"/>
    </source>
</evidence>